<dbReference type="RefSeq" id="XP_030376708.1">
    <property type="nucleotide sequence ID" value="XM_030520848.1"/>
</dbReference>
<protein>
    <submittedName>
        <fullName evidence="3">Uncharacterized protein LOC115625706</fullName>
    </submittedName>
</protein>
<sequence>MDENEDGVDVAPGMLDISQHLNASSVSASLSVSFGMSSSLKFSATCSNKTASEWSNSTGGDDDDDEDDNDNDDVADDNDDDDDEEPQQQRRLVVVRATARRDREYIT</sequence>
<proteinExistence type="predicted"/>
<feature type="region of interest" description="Disordered" evidence="1">
    <location>
        <begin position="45"/>
        <end position="107"/>
    </location>
</feature>
<evidence type="ECO:0000313" key="2">
    <source>
        <dbReference type="Proteomes" id="UP000504634"/>
    </source>
</evidence>
<reference evidence="3" key="1">
    <citation type="submission" date="2025-08" db="UniProtKB">
        <authorList>
            <consortium name="RefSeq"/>
        </authorList>
    </citation>
    <scope>IDENTIFICATION</scope>
    <source>
        <strain evidence="3">11010-0011.00</strain>
        <tissue evidence="3">Whole body</tissue>
    </source>
</reference>
<accession>A0A6J2TNL3</accession>
<gene>
    <name evidence="3" type="primary">LOC115625706</name>
</gene>
<keyword evidence="2" id="KW-1185">Reference proteome</keyword>
<feature type="compositionally biased region" description="Acidic residues" evidence="1">
    <location>
        <begin position="60"/>
        <end position="86"/>
    </location>
</feature>
<name>A0A6J2TNL3_DROLE</name>
<organism evidence="2 3">
    <name type="scientific">Drosophila lebanonensis</name>
    <name type="common">Fruit fly</name>
    <name type="synonym">Scaptodrosophila lebanonensis</name>
    <dbReference type="NCBI Taxonomy" id="7225"/>
    <lineage>
        <taxon>Eukaryota</taxon>
        <taxon>Metazoa</taxon>
        <taxon>Ecdysozoa</taxon>
        <taxon>Arthropoda</taxon>
        <taxon>Hexapoda</taxon>
        <taxon>Insecta</taxon>
        <taxon>Pterygota</taxon>
        <taxon>Neoptera</taxon>
        <taxon>Endopterygota</taxon>
        <taxon>Diptera</taxon>
        <taxon>Brachycera</taxon>
        <taxon>Muscomorpha</taxon>
        <taxon>Ephydroidea</taxon>
        <taxon>Drosophilidae</taxon>
        <taxon>Scaptodrosophila</taxon>
    </lineage>
</organism>
<feature type="compositionally biased region" description="Polar residues" evidence="1">
    <location>
        <begin position="45"/>
        <end position="59"/>
    </location>
</feature>
<dbReference type="AlphaFoldDB" id="A0A6J2TNL3"/>
<evidence type="ECO:0000256" key="1">
    <source>
        <dbReference type="SAM" id="MobiDB-lite"/>
    </source>
</evidence>
<dbReference type="Proteomes" id="UP000504634">
    <property type="component" value="Unplaced"/>
</dbReference>
<dbReference type="GeneID" id="115625706"/>
<evidence type="ECO:0000313" key="3">
    <source>
        <dbReference type="RefSeq" id="XP_030376708.1"/>
    </source>
</evidence>